<organism evidence="1 2">
    <name type="scientific">Petrolisthes manimaculis</name>
    <dbReference type="NCBI Taxonomy" id="1843537"/>
    <lineage>
        <taxon>Eukaryota</taxon>
        <taxon>Metazoa</taxon>
        <taxon>Ecdysozoa</taxon>
        <taxon>Arthropoda</taxon>
        <taxon>Crustacea</taxon>
        <taxon>Multicrustacea</taxon>
        <taxon>Malacostraca</taxon>
        <taxon>Eumalacostraca</taxon>
        <taxon>Eucarida</taxon>
        <taxon>Decapoda</taxon>
        <taxon>Pleocyemata</taxon>
        <taxon>Anomura</taxon>
        <taxon>Galatheoidea</taxon>
        <taxon>Porcellanidae</taxon>
        <taxon>Petrolisthes</taxon>
    </lineage>
</organism>
<evidence type="ECO:0000313" key="1">
    <source>
        <dbReference type="EMBL" id="KAK4322659.1"/>
    </source>
</evidence>
<evidence type="ECO:0000313" key="2">
    <source>
        <dbReference type="Proteomes" id="UP001292094"/>
    </source>
</evidence>
<comment type="caution">
    <text evidence="1">The sequence shown here is derived from an EMBL/GenBank/DDBJ whole genome shotgun (WGS) entry which is preliminary data.</text>
</comment>
<dbReference type="AlphaFoldDB" id="A0AAE1Q9H2"/>
<keyword evidence="2" id="KW-1185">Reference proteome</keyword>
<protein>
    <submittedName>
        <fullName evidence="1">Uncharacterized protein</fullName>
    </submittedName>
</protein>
<sequence length="77" mass="8258">MLVSKKFLVCWGLVMHPSFMQHSTDSPLADIKLCASASAVCRVQRGGLLRGRLPYQAVSSALLNKVNSPSNGADHSC</sequence>
<dbReference type="Proteomes" id="UP001292094">
    <property type="component" value="Unassembled WGS sequence"/>
</dbReference>
<reference evidence="1" key="1">
    <citation type="submission" date="2023-11" db="EMBL/GenBank/DDBJ databases">
        <title>Genome assemblies of two species of porcelain crab, Petrolisthes cinctipes and Petrolisthes manimaculis (Anomura: Porcellanidae).</title>
        <authorList>
            <person name="Angst P."/>
        </authorList>
    </citation>
    <scope>NUCLEOTIDE SEQUENCE</scope>
    <source>
        <strain evidence="1">PB745_02</strain>
        <tissue evidence="1">Gill</tissue>
    </source>
</reference>
<dbReference type="EMBL" id="JAWZYT010000503">
    <property type="protein sequence ID" value="KAK4322659.1"/>
    <property type="molecule type" value="Genomic_DNA"/>
</dbReference>
<accession>A0AAE1Q9H2</accession>
<name>A0AAE1Q9H2_9EUCA</name>
<gene>
    <name evidence="1" type="ORF">Pmani_006636</name>
</gene>
<proteinExistence type="predicted"/>